<name>A0A1W5CYH1_9LECA</name>
<dbReference type="EMBL" id="FWEW01000839">
    <property type="protein sequence ID" value="SLM35914.1"/>
    <property type="molecule type" value="Genomic_DNA"/>
</dbReference>
<dbReference type="AlphaFoldDB" id="A0A1W5CYH1"/>
<keyword evidence="2" id="KW-1185">Reference proteome</keyword>
<dbReference type="Proteomes" id="UP000192927">
    <property type="component" value="Unassembled WGS sequence"/>
</dbReference>
<accession>A0A1W5CYH1</accession>
<evidence type="ECO:0000313" key="1">
    <source>
        <dbReference type="EMBL" id="SLM35914.1"/>
    </source>
</evidence>
<organism evidence="1 2">
    <name type="scientific">Lasallia pustulata</name>
    <dbReference type="NCBI Taxonomy" id="136370"/>
    <lineage>
        <taxon>Eukaryota</taxon>
        <taxon>Fungi</taxon>
        <taxon>Dikarya</taxon>
        <taxon>Ascomycota</taxon>
        <taxon>Pezizomycotina</taxon>
        <taxon>Lecanoromycetes</taxon>
        <taxon>OSLEUM clade</taxon>
        <taxon>Umbilicariomycetidae</taxon>
        <taxon>Umbilicariales</taxon>
        <taxon>Umbilicariaceae</taxon>
        <taxon>Lasallia</taxon>
    </lineage>
</organism>
<reference evidence="2" key="1">
    <citation type="submission" date="2017-03" db="EMBL/GenBank/DDBJ databases">
        <authorList>
            <person name="Sharma R."/>
            <person name="Thines M."/>
        </authorList>
    </citation>
    <scope>NUCLEOTIDE SEQUENCE [LARGE SCALE GENOMIC DNA]</scope>
</reference>
<protein>
    <submittedName>
        <fullName evidence="1">Uncharacterized protein</fullName>
    </submittedName>
</protein>
<evidence type="ECO:0000313" key="2">
    <source>
        <dbReference type="Proteomes" id="UP000192927"/>
    </source>
</evidence>
<proteinExistence type="predicted"/>
<sequence>MPEPRDPLLKVFTIVWDSDDTGKTGFRGPLAGARRLTPAVGAPNRPARATEGGVHLRKPCYDFYFL</sequence>